<dbReference type="PIRSF" id="PIRSF030561">
    <property type="entry name" value="UCP030561"/>
    <property type="match status" value="1"/>
</dbReference>
<dbReference type="Pfam" id="PF12680">
    <property type="entry name" value="SnoaL_2"/>
    <property type="match status" value="1"/>
</dbReference>
<protein>
    <submittedName>
        <fullName evidence="2">Nuclear transport factor 2 family protein</fullName>
    </submittedName>
</protein>
<evidence type="ECO:0000313" key="3">
    <source>
        <dbReference type="Proteomes" id="UP000612361"/>
    </source>
</evidence>
<dbReference type="InterPro" id="IPR037401">
    <property type="entry name" value="SnoaL-like"/>
</dbReference>
<reference evidence="2" key="1">
    <citation type="submission" date="2020-08" db="EMBL/GenBank/DDBJ databases">
        <title>Novel species isolated from subtropical streams in China.</title>
        <authorList>
            <person name="Lu H."/>
        </authorList>
    </citation>
    <scope>NUCLEOTIDE SEQUENCE</scope>
    <source>
        <strain evidence="2">CY7W</strain>
    </source>
</reference>
<dbReference type="RefSeq" id="WP_186879891.1">
    <property type="nucleotide sequence ID" value="NZ_JACOGG010000002.1"/>
</dbReference>
<dbReference type="SUPFAM" id="SSF54427">
    <property type="entry name" value="NTF2-like"/>
    <property type="match status" value="1"/>
</dbReference>
<dbReference type="InterPro" id="IPR032710">
    <property type="entry name" value="NTF2-like_dom_sf"/>
</dbReference>
<gene>
    <name evidence="2" type="ORF">H8K47_02730</name>
</gene>
<feature type="domain" description="SnoaL-like" evidence="1">
    <location>
        <begin position="8"/>
        <end position="107"/>
    </location>
</feature>
<organism evidence="2 3">
    <name type="scientific">Undibacterium rugosum</name>
    <dbReference type="NCBI Taxonomy" id="2762291"/>
    <lineage>
        <taxon>Bacteria</taxon>
        <taxon>Pseudomonadati</taxon>
        <taxon>Pseudomonadota</taxon>
        <taxon>Betaproteobacteria</taxon>
        <taxon>Burkholderiales</taxon>
        <taxon>Oxalobacteraceae</taxon>
        <taxon>Undibacterium</taxon>
    </lineage>
</organism>
<accession>A0A923HY21</accession>
<keyword evidence="3" id="KW-1185">Reference proteome</keyword>
<sequence length="110" mass="12386">MSTAEHIVQAQLDAYNARDLQAFVACYDEQIEVFRPPAAEPVITGIAALAQHYADKRFNLPDLHAELVNRMVIGQKVIDHERVHGVAEHIVEAAAVYEVSGQKITRVWFY</sequence>
<evidence type="ECO:0000313" key="2">
    <source>
        <dbReference type="EMBL" id="MBC3934268.1"/>
    </source>
</evidence>
<evidence type="ECO:0000259" key="1">
    <source>
        <dbReference type="Pfam" id="PF12680"/>
    </source>
</evidence>
<dbReference type="Gene3D" id="3.10.450.50">
    <property type="match status" value="1"/>
</dbReference>
<name>A0A923HY21_9BURK</name>
<proteinExistence type="predicted"/>
<dbReference type="AlphaFoldDB" id="A0A923HY21"/>
<dbReference type="Proteomes" id="UP000612361">
    <property type="component" value="Unassembled WGS sequence"/>
</dbReference>
<dbReference type="EMBL" id="JACOGG010000002">
    <property type="protein sequence ID" value="MBC3934268.1"/>
    <property type="molecule type" value="Genomic_DNA"/>
</dbReference>
<dbReference type="InterPro" id="IPR008317">
    <property type="entry name" value="UCP030561"/>
</dbReference>
<comment type="caution">
    <text evidence="2">The sequence shown here is derived from an EMBL/GenBank/DDBJ whole genome shotgun (WGS) entry which is preliminary data.</text>
</comment>